<feature type="compositionally biased region" description="Basic residues" evidence="1">
    <location>
        <begin position="343"/>
        <end position="356"/>
    </location>
</feature>
<proteinExistence type="predicted"/>
<accession>A0A1D2JHQ2</accession>
<feature type="domain" description="DUF2293" evidence="2">
    <location>
        <begin position="164"/>
        <end position="247"/>
    </location>
</feature>
<organism evidence="3 4">
    <name type="scientific">Paracoccidioides brasiliensis</name>
    <dbReference type="NCBI Taxonomy" id="121759"/>
    <lineage>
        <taxon>Eukaryota</taxon>
        <taxon>Fungi</taxon>
        <taxon>Dikarya</taxon>
        <taxon>Ascomycota</taxon>
        <taxon>Pezizomycotina</taxon>
        <taxon>Eurotiomycetes</taxon>
        <taxon>Eurotiomycetidae</taxon>
        <taxon>Onygenales</taxon>
        <taxon>Ajellomycetaceae</taxon>
        <taxon>Paracoccidioides</taxon>
    </lineage>
</organism>
<feature type="compositionally biased region" description="Basic and acidic residues" evidence="1">
    <location>
        <begin position="839"/>
        <end position="849"/>
    </location>
</feature>
<dbReference type="Proteomes" id="UP000242814">
    <property type="component" value="Unassembled WGS sequence"/>
</dbReference>
<protein>
    <recommendedName>
        <fullName evidence="2">DUF2293 domain-containing protein</fullName>
    </recommendedName>
</protein>
<dbReference type="VEuPathDB" id="FungiDB:PADG_02353"/>
<evidence type="ECO:0000259" key="2">
    <source>
        <dbReference type="Pfam" id="PF10056"/>
    </source>
</evidence>
<feature type="compositionally biased region" description="Acidic residues" evidence="1">
    <location>
        <begin position="270"/>
        <end position="283"/>
    </location>
</feature>
<dbReference type="PANTHER" id="PTHR38113:SF1">
    <property type="entry name" value="DUF2293 DOMAIN-CONTAINING PROTEIN"/>
    <property type="match status" value="1"/>
</dbReference>
<dbReference type="VEuPathDB" id="FungiDB:PABG_06614"/>
<feature type="region of interest" description="Disordered" evidence="1">
    <location>
        <begin position="875"/>
        <end position="897"/>
    </location>
</feature>
<comment type="caution">
    <text evidence="3">The sequence shown here is derived from an EMBL/GenBank/DDBJ whole genome shotgun (WGS) entry which is preliminary data.</text>
</comment>
<evidence type="ECO:0000256" key="1">
    <source>
        <dbReference type="SAM" id="MobiDB-lite"/>
    </source>
</evidence>
<evidence type="ECO:0000313" key="3">
    <source>
        <dbReference type="EMBL" id="ODH35611.1"/>
    </source>
</evidence>
<evidence type="ECO:0000313" key="4">
    <source>
        <dbReference type="Proteomes" id="UP000242814"/>
    </source>
</evidence>
<feature type="region of interest" description="Disordered" evidence="1">
    <location>
        <begin position="328"/>
        <end position="358"/>
    </location>
</feature>
<gene>
    <name evidence="3" type="ORF">ACO22_02904</name>
</gene>
<name>A0A1D2JHQ2_PARBR</name>
<feature type="region of interest" description="Disordered" evidence="1">
    <location>
        <begin position="800"/>
        <end position="851"/>
    </location>
</feature>
<feature type="region of interest" description="Disordered" evidence="1">
    <location>
        <begin position="270"/>
        <end position="294"/>
    </location>
</feature>
<feature type="compositionally biased region" description="Polar residues" evidence="1">
    <location>
        <begin position="883"/>
        <end position="892"/>
    </location>
</feature>
<feature type="compositionally biased region" description="Polar residues" evidence="1">
    <location>
        <begin position="829"/>
        <end position="838"/>
    </location>
</feature>
<dbReference type="EMBL" id="LZYO01000094">
    <property type="protein sequence ID" value="ODH35611.1"/>
    <property type="molecule type" value="Genomic_DNA"/>
</dbReference>
<sequence>MTRVVARATSAHAVRARSRLSKPRIRKHKIIMESITQEKKKLRSVISFEAKAPPGYTFIPAGNPQFTNACKEICRKDGLQVFAVSTTPHQRMHDLSQQVHRIGYHFPSVVVATICMERGLFLSSTGKVVPYHASTQNPAGIRGQERRADSEVSQNTINVEARDAIKDLFPNIPTKDLNRIIKTAFQKGKRKVGTAVELPLARRVQLAVVAHIRHLYTDYDRLLKVTSFQDARAAVEEPCLAKLVQWRGDDENGKTVLEDVFREVIVISDDEDDDDDDESDLTEEGFARDDRNSSVEVVSSNALAGEIQTRPVNFGNIPAAEREAAQDFSEDEAPTGFRFIPQPHRKKKTTNKKRPDRRGFSRYQAWDRARDRYRDGGHLPNMARADERVAQRYSLPPATHDPLIETSRINIDHPRPVAHESTAGVPYLMRPFDPNNEARFHRPLNTFDRPSLGNRPLLLEAHKTRPVPPDRIQLADGAIFERADNITFPECERIVPQSPDLSPVFISSNGPPARPEERMYRMPIGGLHSPSHRRADISEYQEHRDRVLPSIEGPEPPSQCKNQAVDHPDLRRRVPDEFQHYHMKPTKPHIEEVSGRMNIININENRPIFPQKRQRVERNTIRDVSPMVRSRDGNHLSLQQGQYNLSNYRNQGPLEVSCSYAEQQFFPSDERPEGPARHPERISIGTKRLFDNIPHSAHFPSVLSDRPEHGRRYGVPPLHEHRHGTSSQKLLEYPHFMSKSTESGYMVRSNDRLVRPDRLSNFDRRQPHLADHEDFVDPRGPSLVVNDSRRPYVVLQDLPPVRRKFPPDENGRVSNNNKSHDFVRRVNLQDVNESSRQQEPQRRIKDPVSPRHNRYLSARAKLGAFKAYDRVRAETQADRPYSPHQTFPSQAPLSGPRSTFYIGPDSPTRSDRPTLNLPESSSAAFHHPPRNVRVPIDDERYRNDEIQYHTVIRGASIRRRPEGRPIYYERIPPERPSIVPGD</sequence>
<dbReference type="AlphaFoldDB" id="A0A1D2JHQ2"/>
<reference evidence="3 4" key="1">
    <citation type="submission" date="2016-06" db="EMBL/GenBank/DDBJ databases">
        <authorList>
            <person name="Kjaerup R.B."/>
            <person name="Dalgaard T.S."/>
            <person name="Juul-Madsen H.R."/>
        </authorList>
    </citation>
    <scope>NUCLEOTIDE SEQUENCE [LARGE SCALE GENOMIC DNA]</scope>
    <source>
        <strain evidence="3 4">Pb300</strain>
    </source>
</reference>
<dbReference type="Pfam" id="PF10056">
    <property type="entry name" value="DUF2293"/>
    <property type="match status" value="1"/>
</dbReference>
<dbReference type="InterPro" id="IPR018744">
    <property type="entry name" value="DUF2293"/>
</dbReference>
<dbReference type="PANTHER" id="PTHR38113">
    <property type="match status" value="1"/>
</dbReference>